<dbReference type="PATRIC" id="fig|243274.5.peg.694"/>
<dbReference type="Proteomes" id="UP000008183">
    <property type="component" value="Chromosome"/>
</dbReference>
<dbReference type="InterPro" id="IPR019896">
    <property type="entry name" value="Polysacch_pyruvyl_Trfase_CsaB"/>
</dbReference>
<dbReference type="SMR" id="Q9WZE8"/>
<evidence type="ECO:0000259" key="1">
    <source>
        <dbReference type="Pfam" id="PF04230"/>
    </source>
</evidence>
<dbReference type="AlphaFoldDB" id="Q9WZE8"/>
<feature type="domain" description="Polysaccharide pyruvyl transferase" evidence="1">
    <location>
        <begin position="19"/>
        <end position="260"/>
    </location>
</feature>
<dbReference type="PIR" id="G72347">
    <property type="entry name" value="G72347"/>
</dbReference>
<dbReference type="PaxDb" id="243274-THEMA_01255"/>
<dbReference type="KEGG" id="tma:TM0682"/>
<dbReference type="DNASU" id="898349"/>
<dbReference type="RefSeq" id="WP_010865185.1">
    <property type="nucleotide sequence ID" value="NC_021214.1"/>
</dbReference>
<dbReference type="OrthoDB" id="3199616at2"/>
<evidence type="ECO:0000313" key="2">
    <source>
        <dbReference type="EMBL" id="AAD35764.1"/>
    </source>
</evidence>
<dbReference type="NCBIfam" id="TIGR03609">
    <property type="entry name" value="S_layer_CsaB"/>
    <property type="match status" value="1"/>
</dbReference>
<proteinExistence type="predicted"/>
<dbReference type="InParanoid" id="Q9WZE8"/>
<dbReference type="Pfam" id="PF04230">
    <property type="entry name" value="PS_pyruv_trans"/>
    <property type="match status" value="1"/>
</dbReference>
<dbReference type="PANTHER" id="PTHR36836:SF1">
    <property type="entry name" value="COLANIC ACID BIOSYNTHESIS PROTEIN WCAK"/>
    <property type="match status" value="1"/>
</dbReference>
<name>Q9WZE8_THEMA</name>
<protein>
    <recommendedName>
        <fullName evidence="1">Polysaccharide pyruvyl transferase domain-containing protein</fullName>
    </recommendedName>
</protein>
<dbReference type="PANTHER" id="PTHR36836">
    <property type="entry name" value="COLANIC ACID BIOSYNTHESIS PROTEIN WCAK"/>
    <property type="match status" value="1"/>
</dbReference>
<keyword evidence="3" id="KW-1185">Reference proteome</keyword>
<accession>Q9WZE8</accession>
<reference evidence="2 3" key="1">
    <citation type="journal article" date="1999" name="Nature">
        <title>Evidence for lateral gene transfer between Archaea and Bacteria from genome sequence of Thermotoga maritima.</title>
        <authorList>
            <person name="Nelson K.E."/>
            <person name="Clayton R.A."/>
            <person name="Gill S.R."/>
            <person name="Gwinn M.L."/>
            <person name="Dodson R.J."/>
            <person name="Haft D.H."/>
            <person name="Hickey E.K."/>
            <person name="Peterson J.D."/>
            <person name="Nelson W.C."/>
            <person name="Ketchum K.A."/>
            <person name="McDonald L."/>
            <person name="Utterback T.R."/>
            <person name="Malek J.A."/>
            <person name="Linher K.D."/>
            <person name="Garrett M.M."/>
            <person name="Stewart A.M."/>
            <person name="Cotton M.D."/>
            <person name="Pratt M.S."/>
            <person name="Phillips C.A."/>
            <person name="Richardson D."/>
            <person name="Heidelberg J."/>
            <person name="Sutton G.G."/>
            <person name="Fleischmann R.D."/>
            <person name="White O."/>
            <person name="Salzberg S.L."/>
            <person name="Smith H.O."/>
            <person name="Venter J.C."/>
            <person name="Fraser C.M."/>
        </authorList>
    </citation>
    <scope>NUCLEOTIDE SEQUENCE [LARGE SCALE GENOMIC DNA]</scope>
    <source>
        <strain evidence="3">ATCC 43589 / DSM 3109 / JCM 10099 / NBRC 100826 / MSB8</strain>
    </source>
</reference>
<evidence type="ECO:0000313" key="3">
    <source>
        <dbReference type="Proteomes" id="UP000008183"/>
    </source>
</evidence>
<dbReference type="EMBL" id="AE000512">
    <property type="protein sequence ID" value="AAD35764.1"/>
    <property type="molecule type" value="Genomic_DNA"/>
</dbReference>
<organism evidence="2 3">
    <name type="scientific">Thermotoga maritima (strain ATCC 43589 / DSM 3109 / JCM 10099 / NBRC 100826 / MSB8)</name>
    <dbReference type="NCBI Taxonomy" id="243274"/>
    <lineage>
        <taxon>Bacteria</taxon>
        <taxon>Thermotogati</taxon>
        <taxon>Thermotogota</taxon>
        <taxon>Thermotogae</taxon>
        <taxon>Thermotogales</taxon>
        <taxon>Thermotogaceae</taxon>
        <taxon>Thermotoga</taxon>
    </lineage>
</organism>
<sequence length="321" mass="36640">MRWFSLATAFLWGYYGFDNFGDELMFKACVNLLRELGFGTIYTPLPKGKKSMGVTSVDRYSIKLLSLLKKSQVSIAGGGGLFQDVTSLRSLLYYYSISKASLLMDKPLIFFGNSVGPLRRRLSKKLVWDVFKDKRTVFIARDPASYRYVKMVGGNAVLGTDPAIIHLMESDMEKKTEKKAVFFLKSPMDVSYILKSLRDQGINDFVISTAFPGDHSYLPPLRNGENLLEEIVSSSIVITERFHPALVAAYFEIPFIIVDCQKARRFFARYTKEDHFFSKRDPLEISLKVPVVLKKELKLKEKMKNDAIEMKEMLKGVLKGW</sequence>
<dbReference type="EnsemblBacteria" id="AAD35764">
    <property type="protein sequence ID" value="AAD35764"/>
    <property type="gene ID" value="TM_0682"/>
</dbReference>
<gene>
    <name evidence="2" type="ordered locus">TM_0682</name>
</gene>
<dbReference type="InterPro" id="IPR007345">
    <property type="entry name" value="Polysacch_pyruvyl_Trfase"/>
</dbReference>